<evidence type="ECO:0000313" key="2">
    <source>
        <dbReference type="Proteomes" id="UP000007113"/>
    </source>
</evidence>
<proteinExistence type="predicted"/>
<organism evidence="1 2">
    <name type="scientific">Granulicella mallensis (strain ATCC BAA-1857 / DSM 23137 / MP5ACTX8)</name>
    <dbReference type="NCBI Taxonomy" id="682795"/>
    <lineage>
        <taxon>Bacteria</taxon>
        <taxon>Pseudomonadati</taxon>
        <taxon>Acidobacteriota</taxon>
        <taxon>Terriglobia</taxon>
        <taxon>Terriglobales</taxon>
        <taxon>Acidobacteriaceae</taxon>
        <taxon>Granulicella</taxon>
    </lineage>
</organism>
<dbReference type="KEGG" id="gma:AciX8_4670"/>
<protein>
    <submittedName>
        <fullName evidence="1">Uncharacterized protein</fullName>
    </submittedName>
</protein>
<dbReference type="STRING" id="682795.AciX8_4670"/>
<dbReference type="HOGENOM" id="CLU_2355768_0_0_0"/>
<sequence length="96" mass="10927">MLLDIALKTDYGSKTRHQSYFELGSADGREPRLTFKIVDTDPRFQLVLLMLRRMKGDPGFVDLEDSSIFSWVQLAGHKWIGAFDLDHEDIAALSGR</sequence>
<evidence type="ECO:0000313" key="1">
    <source>
        <dbReference type="EMBL" id="AEU38940.1"/>
    </source>
</evidence>
<gene>
    <name evidence="1" type="ordered locus">AciX8_4670</name>
</gene>
<reference evidence="1 2" key="1">
    <citation type="submission" date="2011-11" db="EMBL/GenBank/DDBJ databases">
        <title>Complete sequence of Granulicella mallensis MP5ACTX8.</title>
        <authorList>
            <consortium name="US DOE Joint Genome Institute"/>
            <person name="Lucas S."/>
            <person name="Copeland A."/>
            <person name="Lapidus A."/>
            <person name="Cheng J.-F."/>
            <person name="Goodwin L."/>
            <person name="Pitluck S."/>
            <person name="Peters L."/>
            <person name="Lu M."/>
            <person name="Detter J.C."/>
            <person name="Han C."/>
            <person name="Tapia R."/>
            <person name="Land M."/>
            <person name="Hauser L."/>
            <person name="Kyrpides N."/>
            <person name="Ivanova N."/>
            <person name="Mikhailova N."/>
            <person name="Pagani I."/>
            <person name="Rawat S."/>
            <person name="Mannisto M."/>
            <person name="Haggblom M."/>
            <person name="Woyke T."/>
        </authorList>
    </citation>
    <scope>NUCLEOTIDE SEQUENCE [LARGE SCALE GENOMIC DNA]</scope>
    <source>
        <strain evidence="2">ATCC BAA-1857 / DSM 23137 / MP5ACTX8</strain>
    </source>
</reference>
<dbReference type="AlphaFoldDB" id="G8NWQ3"/>
<dbReference type="Proteomes" id="UP000007113">
    <property type="component" value="Chromosome"/>
</dbReference>
<dbReference type="RefSeq" id="WP_014267811.1">
    <property type="nucleotide sequence ID" value="NC_016631.1"/>
</dbReference>
<dbReference type="EMBL" id="CP003130">
    <property type="protein sequence ID" value="AEU38940.1"/>
    <property type="molecule type" value="Genomic_DNA"/>
</dbReference>
<name>G8NWQ3_GRAMM</name>
<keyword evidence="2" id="KW-1185">Reference proteome</keyword>
<accession>G8NWQ3</accession>